<dbReference type="PANTHER" id="PTHR43775">
    <property type="entry name" value="FATTY ACID SYNTHASE"/>
    <property type="match status" value="1"/>
</dbReference>
<reference evidence="6 7" key="1">
    <citation type="submission" date="2019-09" db="EMBL/GenBank/DDBJ databases">
        <title>Screening of Novel Bioactive Compounds from Soil-Associated.</title>
        <authorList>
            <person name="Zhao S."/>
        </authorList>
    </citation>
    <scope>NUCLEOTIDE SEQUENCE [LARGE SCALE GENOMIC DNA]</scope>
    <source>
        <strain evidence="6 7">HIT-DPA4</strain>
    </source>
</reference>
<dbReference type="Gene3D" id="3.40.50.720">
    <property type="entry name" value="NAD(P)-binding Rossmann-like Domain"/>
    <property type="match status" value="1"/>
</dbReference>
<dbReference type="SMART" id="SM01294">
    <property type="entry name" value="PKS_PP_betabranch"/>
    <property type="match status" value="1"/>
</dbReference>
<dbReference type="SUPFAM" id="SSF47336">
    <property type="entry name" value="ACP-like"/>
    <property type="match status" value="1"/>
</dbReference>
<dbReference type="PROSITE" id="PS50075">
    <property type="entry name" value="CARRIER"/>
    <property type="match status" value="1"/>
</dbReference>
<evidence type="ECO:0000313" key="7">
    <source>
        <dbReference type="Proteomes" id="UP000442707"/>
    </source>
</evidence>
<dbReference type="InterPro" id="IPR006162">
    <property type="entry name" value="Ppantetheine_attach_site"/>
</dbReference>
<dbReference type="GO" id="GO:0006633">
    <property type="term" value="P:fatty acid biosynthetic process"/>
    <property type="evidence" value="ECO:0007669"/>
    <property type="project" value="TreeGrafter"/>
</dbReference>
<keyword evidence="4" id="KW-0511">Multifunctional enzyme</keyword>
<keyword evidence="7" id="KW-1185">Reference proteome</keyword>
<name>A0A643JTI2_9ACTN</name>
<accession>A0A643JTI2</accession>
<evidence type="ECO:0000256" key="2">
    <source>
        <dbReference type="ARBA" id="ARBA00022553"/>
    </source>
</evidence>
<dbReference type="Pfam" id="PF00550">
    <property type="entry name" value="PP-binding"/>
    <property type="match status" value="1"/>
</dbReference>
<dbReference type="AlphaFoldDB" id="A0A643JTI2"/>
<dbReference type="Pfam" id="PF08659">
    <property type="entry name" value="KR"/>
    <property type="match status" value="1"/>
</dbReference>
<proteinExistence type="predicted"/>
<dbReference type="SMART" id="SM00823">
    <property type="entry name" value="PKS_PP"/>
    <property type="match status" value="1"/>
</dbReference>
<evidence type="ECO:0000259" key="5">
    <source>
        <dbReference type="PROSITE" id="PS50075"/>
    </source>
</evidence>
<dbReference type="InterPro" id="IPR050091">
    <property type="entry name" value="PKS_NRPS_Biosynth_Enz"/>
</dbReference>
<dbReference type="GO" id="GO:0017000">
    <property type="term" value="P:antibiotic biosynthetic process"/>
    <property type="evidence" value="ECO:0007669"/>
    <property type="project" value="UniProtKB-ARBA"/>
</dbReference>
<organism evidence="6 7">
    <name type="scientific">Streptomyces luteolifulvus</name>
    <dbReference type="NCBI Taxonomy" id="2615112"/>
    <lineage>
        <taxon>Bacteria</taxon>
        <taxon>Bacillati</taxon>
        <taxon>Actinomycetota</taxon>
        <taxon>Actinomycetes</taxon>
        <taxon>Kitasatosporales</taxon>
        <taxon>Streptomycetaceae</taxon>
        <taxon>Streptomyces</taxon>
    </lineage>
</organism>
<evidence type="ECO:0000256" key="4">
    <source>
        <dbReference type="ARBA" id="ARBA00023268"/>
    </source>
</evidence>
<dbReference type="SUPFAM" id="SSF51735">
    <property type="entry name" value="NAD(P)-binding Rossmann-fold domains"/>
    <property type="match status" value="1"/>
</dbReference>
<dbReference type="PANTHER" id="PTHR43775:SF51">
    <property type="entry name" value="INACTIVE PHENOLPHTHIOCEROL SYNTHESIS POLYKETIDE SYNTHASE TYPE I PKS1-RELATED"/>
    <property type="match status" value="1"/>
</dbReference>
<feature type="domain" description="Carrier" evidence="5">
    <location>
        <begin position="153"/>
        <end position="228"/>
    </location>
</feature>
<dbReference type="GO" id="GO:0004312">
    <property type="term" value="F:fatty acid synthase activity"/>
    <property type="evidence" value="ECO:0007669"/>
    <property type="project" value="TreeGrafter"/>
</dbReference>
<dbReference type="InterPro" id="IPR009081">
    <property type="entry name" value="PP-bd_ACP"/>
</dbReference>
<dbReference type="RefSeq" id="WP_150959056.1">
    <property type="nucleotide sequence ID" value="NZ_VZRB01000086.1"/>
</dbReference>
<dbReference type="Gene3D" id="1.10.1200.10">
    <property type="entry name" value="ACP-like"/>
    <property type="match status" value="1"/>
</dbReference>
<sequence>YSSIAGLIGNAGQANYAAGNTYLDALAQYRSALGLPAVSLAWGLWDRTSTISGELNDRDLRRLARIGLTPLVADDAMELFDAATAAGESVLAVSRLDLGALREGGDALPPPLRGLAPAVRRRTAAAAGAAGGQDTGPSLGQRLGTLSEEERAQALIDLVRARVAAVLGHADADAIEADRAFQELGFDSLTAVELRNQLNTATGLRLPSTLVFDHPSPATLAAYLGRQITVEKASPADTVVDELSRLKSAIRAASAHRVAYESVAGQLRELLGIADEAVGRTALDEAPADGDLDSASDEELFALLDDLD</sequence>
<dbReference type="InterPro" id="IPR036736">
    <property type="entry name" value="ACP-like_sf"/>
</dbReference>
<gene>
    <name evidence="6" type="ORF">F7R91_41625</name>
</gene>
<dbReference type="InterPro" id="IPR036291">
    <property type="entry name" value="NAD(P)-bd_dom_sf"/>
</dbReference>
<dbReference type="InterPro" id="IPR013968">
    <property type="entry name" value="PKS_KR"/>
</dbReference>
<keyword evidence="2" id="KW-0597">Phosphoprotein</keyword>
<keyword evidence="3" id="KW-0808">Transferase</keyword>
<dbReference type="PROSITE" id="PS00012">
    <property type="entry name" value="PHOSPHOPANTETHEINE"/>
    <property type="match status" value="1"/>
</dbReference>
<evidence type="ECO:0000313" key="6">
    <source>
        <dbReference type="EMBL" id="KAB1138900.1"/>
    </source>
</evidence>
<evidence type="ECO:0000256" key="3">
    <source>
        <dbReference type="ARBA" id="ARBA00022679"/>
    </source>
</evidence>
<dbReference type="EMBL" id="VZRB01000086">
    <property type="protein sequence ID" value="KAB1138900.1"/>
    <property type="molecule type" value="Genomic_DNA"/>
</dbReference>
<dbReference type="FunFam" id="1.10.1200.10:FF:000007">
    <property type="entry name" value="Probable polyketide synthase pks17"/>
    <property type="match status" value="1"/>
</dbReference>
<dbReference type="Proteomes" id="UP000442707">
    <property type="component" value="Unassembled WGS sequence"/>
</dbReference>
<dbReference type="GO" id="GO:0031177">
    <property type="term" value="F:phosphopantetheine binding"/>
    <property type="evidence" value="ECO:0007669"/>
    <property type="project" value="InterPro"/>
</dbReference>
<feature type="non-terminal residue" evidence="6">
    <location>
        <position position="1"/>
    </location>
</feature>
<evidence type="ECO:0000256" key="1">
    <source>
        <dbReference type="ARBA" id="ARBA00022450"/>
    </source>
</evidence>
<keyword evidence="1" id="KW-0596">Phosphopantetheine</keyword>
<protein>
    <submittedName>
        <fullName evidence="6">KR domain-containing protein</fullName>
    </submittedName>
</protein>
<comment type="caution">
    <text evidence="6">The sequence shown here is derived from an EMBL/GenBank/DDBJ whole genome shotgun (WGS) entry which is preliminary data.</text>
</comment>
<dbReference type="InterPro" id="IPR020806">
    <property type="entry name" value="PKS_PP-bd"/>
</dbReference>